<dbReference type="GO" id="GO:0004674">
    <property type="term" value="F:protein serine/threonine kinase activity"/>
    <property type="evidence" value="ECO:0007669"/>
    <property type="project" value="TreeGrafter"/>
</dbReference>
<dbReference type="OrthoDB" id="4062651at2759"/>
<feature type="domain" description="Protein kinase" evidence="1">
    <location>
        <begin position="79"/>
        <end position="324"/>
    </location>
</feature>
<sequence length="324" mass="36613">MHPGIRKPSNLFMPGLAGPGRTIARNSSYMRNATSISSTFSSLTSTAKQISAMVNEDLPIYSSRDLSPLYEAFTMEDDENGNEVFVYSSFGYITDEWVVYFGQSDVRKRDLTLDIIRESLKRLPDEDVYPEAPSNITVFSLPIDETFYLKKPKLGLAFVGTGLLPKLVLYEAQTMELLLRNPHPHIIRYHGCLIERGRIVSLVLDRLPDTLYYRLEKPSPKAKPFDVKNCMRKIESAVCHLHKLGLAHNDLTPMNVMIDNSDDPVLIDYGSCQPFGNELITAGTIGWIDEEFTTSAQEHDHIALEKIRTWMEKLASPAHDERTG</sequence>
<dbReference type="GO" id="GO:0005634">
    <property type="term" value="C:nucleus"/>
    <property type="evidence" value="ECO:0007669"/>
    <property type="project" value="TreeGrafter"/>
</dbReference>
<dbReference type="SMART" id="SM00220">
    <property type="entry name" value="S_TKc"/>
    <property type="match status" value="1"/>
</dbReference>
<dbReference type="PANTHER" id="PTHR44167:SF24">
    <property type="entry name" value="SERINE_THREONINE-PROTEIN KINASE CHK2"/>
    <property type="match status" value="1"/>
</dbReference>
<dbReference type="EMBL" id="ML996571">
    <property type="protein sequence ID" value="KAF2758446.1"/>
    <property type="molecule type" value="Genomic_DNA"/>
</dbReference>
<dbReference type="GeneID" id="54490463"/>
<reference evidence="2" key="1">
    <citation type="journal article" date="2020" name="Stud. Mycol.">
        <title>101 Dothideomycetes genomes: a test case for predicting lifestyles and emergence of pathogens.</title>
        <authorList>
            <person name="Haridas S."/>
            <person name="Albert R."/>
            <person name="Binder M."/>
            <person name="Bloem J."/>
            <person name="Labutti K."/>
            <person name="Salamov A."/>
            <person name="Andreopoulos B."/>
            <person name="Baker S."/>
            <person name="Barry K."/>
            <person name="Bills G."/>
            <person name="Bluhm B."/>
            <person name="Cannon C."/>
            <person name="Castanera R."/>
            <person name="Culley D."/>
            <person name="Daum C."/>
            <person name="Ezra D."/>
            <person name="Gonzalez J."/>
            <person name="Henrissat B."/>
            <person name="Kuo A."/>
            <person name="Liang C."/>
            <person name="Lipzen A."/>
            <person name="Lutzoni F."/>
            <person name="Magnuson J."/>
            <person name="Mondo S."/>
            <person name="Nolan M."/>
            <person name="Ohm R."/>
            <person name="Pangilinan J."/>
            <person name="Park H.-J."/>
            <person name="Ramirez L."/>
            <person name="Alfaro M."/>
            <person name="Sun H."/>
            <person name="Tritt A."/>
            <person name="Yoshinaga Y."/>
            <person name="Zwiers L.-H."/>
            <person name="Turgeon B."/>
            <person name="Goodwin S."/>
            <person name="Spatafora J."/>
            <person name="Crous P."/>
            <person name="Grigoriev I."/>
        </authorList>
    </citation>
    <scope>NUCLEOTIDE SEQUENCE</scope>
    <source>
        <strain evidence="2">CBS 121739</strain>
    </source>
</reference>
<protein>
    <submittedName>
        <fullName evidence="2">Serine/threonine-protein kinase-like protein</fullName>
    </submittedName>
</protein>
<dbReference type="AlphaFoldDB" id="A0A6A6W972"/>
<keyword evidence="2" id="KW-0418">Kinase</keyword>
<dbReference type="InterPro" id="IPR000719">
    <property type="entry name" value="Prot_kinase_dom"/>
</dbReference>
<dbReference type="SUPFAM" id="SSF56112">
    <property type="entry name" value="Protein kinase-like (PK-like)"/>
    <property type="match status" value="1"/>
</dbReference>
<accession>A0A6A6W972</accession>
<evidence type="ECO:0000259" key="1">
    <source>
        <dbReference type="PROSITE" id="PS50011"/>
    </source>
</evidence>
<dbReference type="RefSeq" id="XP_033600897.1">
    <property type="nucleotide sequence ID" value="XM_033749409.1"/>
</dbReference>
<dbReference type="Proteomes" id="UP000799437">
    <property type="component" value="Unassembled WGS sequence"/>
</dbReference>
<evidence type="ECO:0000313" key="2">
    <source>
        <dbReference type="EMBL" id="KAF2758446.1"/>
    </source>
</evidence>
<dbReference type="GO" id="GO:0005524">
    <property type="term" value="F:ATP binding"/>
    <property type="evidence" value="ECO:0007669"/>
    <property type="project" value="InterPro"/>
</dbReference>
<dbReference type="PANTHER" id="PTHR44167">
    <property type="entry name" value="OVARIAN-SPECIFIC SERINE/THREONINE-PROTEIN KINASE LOK-RELATED"/>
    <property type="match status" value="1"/>
</dbReference>
<dbReference type="PROSITE" id="PS50011">
    <property type="entry name" value="PROTEIN_KINASE_DOM"/>
    <property type="match status" value="1"/>
</dbReference>
<keyword evidence="2" id="KW-0808">Transferase</keyword>
<dbReference type="GO" id="GO:0044773">
    <property type="term" value="P:mitotic DNA damage checkpoint signaling"/>
    <property type="evidence" value="ECO:0007669"/>
    <property type="project" value="TreeGrafter"/>
</dbReference>
<organism evidence="2 3">
    <name type="scientific">Pseudovirgaria hyperparasitica</name>
    <dbReference type="NCBI Taxonomy" id="470096"/>
    <lineage>
        <taxon>Eukaryota</taxon>
        <taxon>Fungi</taxon>
        <taxon>Dikarya</taxon>
        <taxon>Ascomycota</taxon>
        <taxon>Pezizomycotina</taxon>
        <taxon>Dothideomycetes</taxon>
        <taxon>Dothideomycetes incertae sedis</taxon>
        <taxon>Acrospermales</taxon>
        <taxon>Acrospermaceae</taxon>
        <taxon>Pseudovirgaria</taxon>
    </lineage>
</organism>
<dbReference type="InterPro" id="IPR011009">
    <property type="entry name" value="Kinase-like_dom_sf"/>
</dbReference>
<dbReference type="Pfam" id="PF00069">
    <property type="entry name" value="Pkinase"/>
    <property type="match status" value="1"/>
</dbReference>
<name>A0A6A6W972_9PEZI</name>
<keyword evidence="3" id="KW-1185">Reference proteome</keyword>
<proteinExistence type="predicted"/>
<gene>
    <name evidence="2" type="ORF">EJ05DRAFT_537816</name>
</gene>
<dbReference type="Gene3D" id="1.10.510.10">
    <property type="entry name" value="Transferase(Phosphotransferase) domain 1"/>
    <property type="match status" value="1"/>
</dbReference>
<evidence type="ECO:0000313" key="3">
    <source>
        <dbReference type="Proteomes" id="UP000799437"/>
    </source>
</evidence>